<reference evidence="2" key="1">
    <citation type="journal article" date="2020" name="Stud. Mycol.">
        <title>101 Dothideomycetes genomes: a test case for predicting lifestyles and emergence of pathogens.</title>
        <authorList>
            <person name="Haridas S."/>
            <person name="Albert R."/>
            <person name="Binder M."/>
            <person name="Bloem J."/>
            <person name="Labutti K."/>
            <person name="Salamov A."/>
            <person name="Andreopoulos B."/>
            <person name="Baker S."/>
            <person name="Barry K."/>
            <person name="Bills G."/>
            <person name="Bluhm B."/>
            <person name="Cannon C."/>
            <person name="Castanera R."/>
            <person name="Culley D."/>
            <person name="Daum C."/>
            <person name="Ezra D."/>
            <person name="Gonzalez J."/>
            <person name="Henrissat B."/>
            <person name="Kuo A."/>
            <person name="Liang C."/>
            <person name="Lipzen A."/>
            <person name="Lutzoni F."/>
            <person name="Magnuson J."/>
            <person name="Mondo S."/>
            <person name="Nolan M."/>
            <person name="Ohm R."/>
            <person name="Pangilinan J."/>
            <person name="Park H.-J."/>
            <person name="Ramirez L."/>
            <person name="Alfaro M."/>
            <person name="Sun H."/>
            <person name="Tritt A."/>
            <person name="Yoshinaga Y."/>
            <person name="Zwiers L.-H."/>
            <person name="Turgeon B."/>
            <person name="Goodwin S."/>
            <person name="Spatafora J."/>
            <person name="Crous P."/>
            <person name="Grigoriev I."/>
        </authorList>
    </citation>
    <scope>NUCLEOTIDE SEQUENCE</scope>
    <source>
        <strain evidence="2">CBS 627.86</strain>
    </source>
</reference>
<accession>A0A6A5ZV09</accession>
<proteinExistence type="predicted"/>
<dbReference type="OrthoDB" id="2563155at2759"/>
<feature type="region of interest" description="Disordered" evidence="1">
    <location>
        <begin position="1"/>
        <end position="41"/>
    </location>
</feature>
<name>A0A6A5ZV09_9PLEO</name>
<feature type="compositionally biased region" description="Low complexity" evidence="1">
    <location>
        <begin position="154"/>
        <end position="164"/>
    </location>
</feature>
<sequence>MPAYVPPHLRNRQQVPADDSPPAEASTPVASSGTHTERRSYQKYSNDDLFSIKEIHAHFFNDDEPIGDHGDNSTLHASTERPHILAWVLLFKGANPKWDSDQMIFVKSNLDLLPAIEGAKQDGNNQAERQAMCGVDEDNNAADQEKPDSTPVDSSSSKHPFDSSTLSNEHPKAGKPVVHLPFAVFAQPFRSEGGRCFKFVGWYKIAHLELLPSRSQALVGMLLKKWQTVDRFGRVHQRERNGAAWEASLRHAWAAITMVRDEEATKKKGEPNIERLDEAATGGAQTGKSVNEMLAEMRMTDGVKDASPG</sequence>
<feature type="region of interest" description="Disordered" evidence="1">
    <location>
        <begin position="139"/>
        <end position="172"/>
    </location>
</feature>
<evidence type="ECO:0000313" key="2">
    <source>
        <dbReference type="EMBL" id="KAF2123126.1"/>
    </source>
</evidence>
<evidence type="ECO:0000256" key="1">
    <source>
        <dbReference type="SAM" id="MobiDB-lite"/>
    </source>
</evidence>
<gene>
    <name evidence="2" type="ORF">BDV96DRAFT_562001</name>
</gene>
<keyword evidence="3" id="KW-1185">Reference proteome</keyword>
<dbReference type="AlphaFoldDB" id="A0A6A5ZV09"/>
<dbReference type="EMBL" id="ML977310">
    <property type="protein sequence ID" value="KAF2123126.1"/>
    <property type="molecule type" value="Genomic_DNA"/>
</dbReference>
<protein>
    <submittedName>
        <fullName evidence="2">Uncharacterized protein</fullName>
    </submittedName>
</protein>
<organism evidence="2 3">
    <name type="scientific">Lophiotrema nucula</name>
    <dbReference type="NCBI Taxonomy" id="690887"/>
    <lineage>
        <taxon>Eukaryota</taxon>
        <taxon>Fungi</taxon>
        <taxon>Dikarya</taxon>
        <taxon>Ascomycota</taxon>
        <taxon>Pezizomycotina</taxon>
        <taxon>Dothideomycetes</taxon>
        <taxon>Pleosporomycetidae</taxon>
        <taxon>Pleosporales</taxon>
        <taxon>Lophiotremataceae</taxon>
        <taxon>Lophiotrema</taxon>
    </lineage>
</organism>
<dbReference type="Proteomes" id="UP000799770">
    <property type="component" value="Unassembled WGS sequence"/>
</dbReference>
<evidence type="ECO:0000313" key="3">
    <source>
        <dbReference type="Proteomes" id="UP000799770"/>
    </source>
</evidence>